<evidence type="ECO:0000313" key="1">
    <source>
        <dbReference type="EMBL" id="KKL16469.1"/>
    </source>
</evidence>
<dbReference type="AlphaFoldDB" id="A0A0F9B3G5"/>
<name>A0A0F9B3G5_9ZZZZ</name>
<comment type="caution">
    <text evidence="1">The sequence shown here is derived from an EMBL/GenBank/DDBJ whole genome shotgun (WGS) entry which is preliminary data.</text>
</comment>
<organism evidence="1">
    <name type="scientific">marine sediment metagenome</name>
    <dbReference type="NCBI Taxonomy" id="412755"/>
    <lineage>
        <taxon>unclassified sequences</taxon>
        <taxon>metagenomes</taxon>
        <taxon>ecological metagenomes</taxon>
    </lineage>
</organism>
<protein>
    <submittedName>
        <fullName evidence="1">Uncharacterized protein</fullName>
    </submittedName>
</protein>
<sequence>MERVPQPEYDKAKGQLRLQVNAVMNCFRCYGLNADVDAATEELIRLAELFSMRLRGKDKPIMVRNTPRIRPTD</sequence>
<accession>A0A0F9B3G5</accession>
<reference evidence="1" key="1">
    <citation type="journal article" date="2015" name="Nature">
        <title>Complex archaea that bridge the gap between prokaryotes and eukaryotes.</title>
        <authorList>
            <person name="Spang A."/>
            <person name="Saw J.H."/>
            <person name="Jorgensen S.L."/>
            <person name="Zaremba-Niedzwiedzka K."/>
            <person name="Martijn J."/>
            <person name="Lind A.E."/>
            <person name="van Eijk R."/>
            <person name="Schleper C."/>
            <person name="Guy L."/>
            <person name="Ettema T.J."/>
        </authorList>
    </citation>
    <scope>NUCLEOTIDE SEQUENCE</scope>
</reference>
<dbReference type="EMBL" id="LAZR01039648">
    <property type="protein sequence ID" value="KKL16469.1"/>
    <property type="molecule type" value="Genomic_DNA"/>
</dbReference>
<gene>
    <name evidence="1" type="ORF">LCGC14_2495270</name>
</gene>
<proteinExistence type="predicted"/>